<dbReference type="InterPro" id="IPR033753">
    <property type="entry name" value="GCV_H/Fam206"/>
</dbReference>
<evidence type="ECO:0000256" key="4">
    <source>
        <dbReference type="PIRSR" id="PIRSR617453-50"/>
    </source>
</evidence>
<evidence type="ECO:0000313" key="7">
    <source>
        <dbReference type="Proteomes" id="UP000518878"/>
    </source>
</evidence>
<feature type="modified residue" description="N6-lipoyllysine" evidence="3 4">
    <location>
        <position position="65"/>
    </location>
</feature>
<keyword evidence="2 3" id="KW-0450">Lipoyl</keyword>
<dbReference type="GO" id="GO:0005960">
    <property type="term" value="C:glycine cleavage complex"/>
    <property type="evidence" value="ECO:0007669"/>
    <property type="project" value="InterPro"/>
</dbReference>
<dbReference type="PROSITE" id="PS50968">
    <property type="entry name" value="BIOTINYL_LIPOYL"/>
    <property type="match status" value="1"/>
</dbReference>
<dbReference type="CDD" id="cd06848">
    <property type="entry name" value="GCS_H"/>
    <property type="match status" value="1"/>
</dbReference>
<reference evidence="6 7" key="1">
    <citation type="journal article" date="2006" name="Int. J. Syst. Evol. Microbiol.">
        <title>Dyella yeojuensis sp. nov., isolated from greenhouse soil in Korea.</title>
        <authorList>
            <person name="Kim B.Y."/>
            <person name="Weon H.Y."/>
            <person name="Lee K.H."/>
            <person name="Seok S.J."/>
            <person name="Kwon S.W."/>
            <person name="Go S.J."/>
            <person name="Stackebrandt E."/>
        </authorList>
    </citation>
    <scope>NUCLEOTIDE SEQUENCE [LARGE SCALE GENOMIC DNA]</scope>
    <source>
        <strain evidence="6 7">DSM 17673</strain>
    </source>
</reference>
<dbReference type="RefSeq" id="WP_166699448.1">
    <property type="nucleotide sequence ID" value="NZ_JAAQTL010000001.1"/>
</dbReference>
<comment type="cofactor">
    <cofactor evidence="3">
        <name>(R)-lipoate</name>
        <dbReference type="ChEBI" id="CHEBI:83088"/>
    </cofactor>
    <text evidence="3">Binds 1 lipoyl cofactor covalently.</text>
</comment>
<comment type="function">
    <text evidence="3">The glycine cleavage system catalyzes the degradation of glycine. The H protein shuttles the methylamine group of glycine from the P protein to the T protein.</text>
</comment>
<dbReference type="Proteomes" id="UP000518878">
    <property type="component" value="Unassembled WGS sequence"/>
</dbReference>
<dbReference type="HAMAP" id="MF_00272">
    <property type="entry name" value="GcvH"/>
    <property type="match status" value="1"/>
</dbReference>
<dbReference type="SUPFAM" id="SSF51230">
    <property type="entry name" value="Single hybrid motif"/>
    <property type="match status" value="1"/>
</dbReference>
<dbReference type="InterPro" id="IPR002930">
    <property type="entry name" value="GCV_H"/>
</dbReference>
<dbReference type="Pfam" id="PF01597">
    <property type="entry name" value="GCV_H"/>
    <property type="match status" value="1"/>
</dbReference>
<evidence type="ECO:0000256" key="2">
    <source>
        <dbReference type="ARBA" id="ARBA00022823"/>
    </source>
</evidence>
<dbReference type="GO" id="GO:0019464">
    <property type="term" value="P:glycine decarboxylation via glycine cleavage system"/>
    <property type="evidence" value="ECO:0007669"/>
    <property type="project" value="UniProtKB-UniRule"/>
</dbReference>
<dbReference type="GO" id="GO:0005829">
    <property type="term" value="C:cytosol"/>
    <property type="evidence" value="ECO:0007669"/>
    <property type="project" value="TreeGrafter"/>
</dbReference>
<dbReference type="AlphaFoldDB" id="A0A7X5QUW8"/>
<dbReference type="PANTHER" id="PTHR11715">
    <property type="entry name" value="GLYCINE CLEAVAGE SYSTEM H PROTEIN"/>
    <property type="match status" value="1"/>
</dbReference>
<dbReference type="InterPro" id="IPR017453">
    <property type="entry name" value="GCV_H_sub"/>
</dbReference>
<dbReference type="NCBIfam" id="TIGR00527">
    <property type="entry name" value="gcvH"/>
    <property type="match status" value="1"/>
</dbReference>
<dbReference type="InterPro" id="IPR011053">
    <property type="entry name" value="Single_hybrid_motif"/>
</dbReference>
<feature type="domain" description="Lipoyl-binding" evidence="5">
    <location>
        <begin position="24"/>
        <end position="106"/>
    </location>
</feature>
<protein>
    <recommendedName>
        <fullName evidence="3">Glycine cleavage system H protein</fullName>
    </recommendedName>
</protein>
<organism evidence="6 7">
    <name type="scientific">Luteibacter yeojuensis</name>
    <dbReference type="NCBI Taxonomy" id="345309"/>
    <lineage>
        <taxon>Bacteria</taxon>
        <taxon>Pseudomonadati</taxon>
        <taxon>Pseudomonadota</taxon>
        <taxon>Gammaproteobacteria</taxon>
        <taxon>Lysobacterales</taxon>
        <taxon>Rhodanobacteraceae</taxon>
        <taxon>Luteibacter</taxon>
    </lineage>
</organism>
<evidence type="ECO:0000259" key="5">
    <source>
        <dbReference type="PROSITE" id="PS50968"/>
    </source>
</evidence>
<sequence length="131" mass="14048">MSNIPGDLKFAKSHEWVRVEDDGTATVGISDHAQSSLGDLVYVELPEVGSSVQAGNGTAVVESVKAASDIYAPVSGEVIAVNEQLNDKPETINEDAYGDGWIFKLKISDKTELENLLSPDGYAEVVENEDH</sequence>
<accession>A0A7X5QUW8</accession>
<dbReference type="EMBL" id="JAAQTL010000001">
    <property type="protein sequence ID" value="NID15747.1"/>
    <property type="molecule type" value="Genomic_DNA"/>
</dbReference>
<dbReference type="GO" id="GO:0009249">
    <property type="term" value="P:protein lipoylation"/>
    <property type="evidence" value="ECO:0007669"/>
    <property type="project" value="TreeGrafter"/>
</dbReference>
<dbReference type="InterPro" id="IPR000089">
    <property type="entry name" value="Biotin_lipoyl"/>
</dbReference>
<evidence type="ECO:0000313" key="6">
    <source>
        <dbReference type="EMBL" id="NID15747.1"/>
    </source>
</evidence>
<name>A0A7X5QUW8_9GAMM</name>
<dbReference type="NCBIfam" id="NF002270">
    <property type="entry name" value="PRK01202.1"/>
    <property type="match status" value="1"/>
</dbReference>
<dbReference type="PANTHER" id="PTHR11715:SF3">
    <property type="entry name" value="GLYCINE CLEAVAGE SYSTEM H PROTEIN-RELATED"/>
    <property type="match status" value="1"/>
</dbReference>
<gene>
    <name evidence="3 6" type="primary">gcvH</name>
    <name evidence="6" type="ORF">HBF32_09795</name>
</gene>
<proteinExistence type="inferred from homology"/>
<comment type="similarity">
    <text evidence="1 3">Belongs to the GcvH family.</text>
</comment>
<comment type="caution">
    <text evidence="6">The sequence shown here is derived from an EMBL/GenBank/DDBJ whole genome shotgun (WGS) entry which is preliminary data.</text>
</comment>
<evidence type="ECO:0000256" key="3">
    <source>
        <dbReference type="HAMAP-Rule" id="MF_00272"/>
    </source>
</evidence>
<keyword evidence="7" id="KW-1185">Reference proteome</keyword>
<evidence type="ECO:0000256" key="1">
    <source>
        <dbReference type="ARBA" id="ARBA00009249"/>
    </source>
</evidence>
<comment type="subunit">
    <text evidence="3">The glycine cleavage system is composed of four proteins: P, T, L and H.</text>
</comment>
<dbReference type="Gene3D" id="2.40.50.100">
    <property type="match status" value="1"/>
</dbReference>